<dbReference type="AlphaFoldDB" id="A0AAC8QHZ4"/>
<feature type="region of interest" description="Disordered" evidence="2">
    <location>
        <begin position="144"/>
        <end position="164"/>
    </location>
</feature>
<evidence type="ECO:0000259" key="3">
    <source>
        <dbReference type="PROSITE" id="PS50106"/>
    </source>
</evidence>
<dbReference type="InterPro" id="IPR001478">
    <property type="entry name" value="PDZ"/>
</dbReference>
<protein>
    <submittedName>
        <fullName evidence="5">Carboxypeptidase family protein</fullName>
    </submittedName>
    <submittedName>
        <fullName evidence="4">Cna B domain protein</fullName>
    </submittedName>
</protein>
<reference evidence="4 6" key="1">
    <citation type="submission" date="2015-05" db="EMBL/GenBank/DDBJ databases">
        <title>Genome assembly of Archangium gephyra DSM 2261.</title>
        <authorList>
            <person name="Sharma G."/>
            <person name="Subramanian S."/>
        </authorList>
    </citation>
    <scope>NUCLEOTIDE SEQUENCE [LARGE SCALE GENOMIC DNA]</scope>
    <source>
        <strain evidence="4 6">DSM 2261</strain>
    </source>
</reference>
<keyword evidence="5" id="KW-0121">Carboxypeptidase</keyword>
<dbReference type="Gene3D" id="2.60.40.1120">
    <property type="entry name" value="Carboxypeptidase-like, regulatory domain"/>
    <property type="match status" value="7"/>
</dbReference>
<evidence type="ECO:0000256" key="2">
    <source>
        <dbReference type="SAM" id="MobiDB-lite"/>
    </source>
</evidence>
<keyword evidence="5" id="KW-0378">Hydrolase</keyword>
<evidence type="ECO:0000313" key="7">
    <source>
        <dbReference type="Proteomes" id="UP000256345"/>
    </source>
</evidence>
<dbReference type="InterPro" id="IPR036034">
    <property type="entry name" value="PDZ_sf"/>
</dbReference>
<feature type="domain" description="PDZ" evidence="3">
    <location>
        <begin position="871"/>
        <end position="930"/>
    </location>
</feature>
<evidence type="ECO:0000313" key="6">
    <source>
        <dbReference type="Proteomes" id="UP000035579"/>
    </source>
</evidence>
<dbReference type="Proteomes" id="UP000035579">
    <property type="component" value="Chromosome"/>
</dbReference>
<dbReference type="Proteomes" id="UP000256345">
    <property type="component" value="Unassembled WGS sequence"/>
</dbReference>
<dbReference type="Gene3D" id="2.30.42.10">
    <property type="match status" value="1"/>
</dbReference>
<dbReference type="EMBL" id="QUMU01000007">
    <property type="protein sequence ID" value="REG29575.1"/>
    <property type="molecule type" value="Genomic_DNA"/>
</dbReference>
<name>A0AAC8QHZ4_9BACT</name>
<reference evidence="5 7" key="2">
    <citation type="submission" date="2018-08" db="EMBL/GenBank/DDBJ databases">
        <title>Genomic Encyclopedia of Archaeal and Bacterial Type Strains, Phase II (KMG-II): from individual species to whole genera.</title>
        <authorList>
            <person name="Goeker M."/>
        </authorList>
    </citation>
    <scope>NUCLEOTIDE SEQUENCE [LARGE SCALE GENOMIC DNA]</scope>
    <source>
        <strain evidence="5 7">DSM 2261</strain>
    </source>
</reference>
<dbReference type="InterPro" id="IPR013784">
    <property type="entry name" value="Carb-bd-like_fold"/>
</dbReference>
<dbReference type="InterPro" id="IPR041489">
    <property type="entry name" value="PDZ_6"/>
</dbReference>
<dbReference type="KEGG" id="age:AA314_09449"/>
<dbReference type="PANTHER" id="PTHR23303">
    <property type="entry name" value="CARBOXYPEPTIDASE REGULATORY REGION-CONTAINING"/>
    <property type="match status" value="1"/>
</dbReference>
<feature type="region of interest" description="Disordered" evidence="2">
    <location>
        <begin position="105"/>
        <end position="127"/>
    </location>
</feature>
<dbReference type="PROSITE" id="PS50106">
    <property type="entry name" value="PDZ"/>
    <property type="match status" value="1"/>
</dbReference>
<evidence type="ECO:0000256" key="1">
    <source>
        <dbReference type="ARBA" id="ARBA00022729"/>
    </source>
</evidence>
<dbReference type="InterPro" id="IPR051417">
    <property type="entry name" value="SDr/BOS_complex"/>
</dbReference>
<proteinExistence type="predicted"/>
<dbReference type="SMART" id="SM00228">
    <property type="entry name" value="PDZ"/>
    <property type="match status" value="1"/>
</dbReference>
<evidence type="ECO:0000313" key="5">
    <source>
        <dbReference type="EMBL" id="REG29575.1"/>
    </source>
</evidence>
<gene>
    <name evidence="4" type="ORF">AA314_09449</name>
    <name evidence="5" type="ORF">ATI61_107271</name>
</gene>
<keyword evidence="1" id="KW-0732">Signal</keyword>
<dbReference type="PANTHER" id="PTHR23303:SF14">
    <property type="entry name" value="BOS COMPLEX SUBUNIT NOMO1-RELATED"/>
    <property type="match status" value="1"/>
</dbReference>
<sequence length="961" mass="99063">MPSIPAEKPVRQRPLFPLVVAAALSVAALLLLWLRPTLGETPGTATVGPRATTRPGSPGNAPARTSPRPTPPLDVPATLADGSFVVRVRASGAPVPGARVRAWLKGPEDGAGQPSWRRAGEGTTAQDGTLRLPSAPGLYLLSAQAQGHAPARREVPRHQGEPETVVELSLPASTSLRGRTVAEGRGEPVPLAEVTLRPYTEPGNPSAQAHALPEEVAVATSDARGHFDFTGLAPGRYELVAEAPGFSRRTMRFVAVPASGELEVGLWPASTLEGFVVGADGQPAPDAEVRVLGGPTDFRTTTGAGGGFSLEVSGGTYWVVARKGGQVGRAPGFIVVGPGETARDVTVRLGASGHLAGTVTRVADAGPVEGAWLVASPAGAGGELGRARTDASGQYALELPPGDYDVRVLAPGHTDSSGQGLVVEADRYTVADFRLEGTASVEGTVADGQGRPLAGVSVRAGLLRGASGEEFYTRTDAAGAFLLEGLPVGTVRVRARQDASAVWTSRTTPLASGARSRVDFTLSETGMVRGRVTQASGAPLPEPAVVRAMAKEGSGGLLDMGLAETDAEGHYQLELRAGVYQLTAVLPGARYTYHHVDDPAVTVEPGASVMMDLTLLNERGLHGVVLEPSGTPSPGALVVVTQAGDFPFSFPVDADEEGRFNVPPHPQPTTLTLRAHHAGRLSVPLPIPEGAGELKLQLQPAATLHGRVVARSGAAPSGFTLRLLNADGSVPAWARDTQRTFPGGEFLLTDAPGQPLKVSVRTTDGRTGEAQVTLSPGQRADVEVPLTGGAASISGRVVWSPSGAPASGVGLYLDRAPGSAADAHSGPDGRFRLADVTPGAHTVQLLAPEGRPETRTVTVATSEAVDVGDVQVTARKANAGSVGAGFSENQGQVSIAWLTPEGPAARGGVRVGDRLLSVDGQVVRNRTEAERRTQGAPGTPVQVTVRREGGVEQTLLLTRAD</sequence>
<keyword evidence="7" id="KW-1185">Reference proteome</keyword>
<feature type="compositionally biased region" description="Basic and acidic residues" evidence="2">
    <location>
        <begin position="151"/>
        <end position="161"/>
    </location>
</feature>
<organism evidence="4 6">
    <name type="scientific">Archangium gephyra</name>
    <dbReference type="NCBI Taxonomy" id="48"/>
    <lineage>
        <taxon>Bacteria</taxon>
        <taxon>Pseudomonadati</taxon>
        <taxon>Myxococcota</taxon>
        <taxon>Myxococcia</taxon>
        <taxon>Myxococcales</taxon>
        <taxon>Cystobacterineae</taxon>
        <taxon>Archangiaceae</taxon>
        <taxon>Archangium</taxon>
    </lineage>
</organism>
<dbReference type="SUPFAM" id="SSF49452">
    <property type="entry name" value="Starch-binding domain-like"/>
    <property type="match status" value="6"/>
</dbReference>
<dbReference type="EMBL" id="CP011509">
    <property type="protein sequence ID" value="AKJ07823.1"/>
    <property type="molecule type" value="Genomic_DNA"/>
</dbReference>
<dbReference type="SUPFAM" id="SSF50156">
    <property type="entry name" value="PDZ domain-like"/>
    <property type="match status" value="1"/>
</dbReference>
<dbReference type="SUPFAM" id="SSF49464">
    <property type="entry name" value="Carboxypeptidase regulatory domain-like"/>
    <property type="match status" value="2"/>
</dbReference>
<dbReference type="Pfam" id="PF13620">
    <property type="entry name" value="CarboxypepD_reg"/>
    <property type="match status" value="6"/>
</dbReference>
<dbReference type="InterPro" id="IPR008969">
    <property type="entry name" value="CarboxyPept-like_regulatory"/>
</dbReference>
<dbReference type="Pfam" id="PF17820">
    <property type="entry name" value="PDZ_6"/>
    <property type="match status" value="1"/>
</dbReference>
<keyword evidence="5" id="KW-0645">Protease</keyword>
<dbReference type="GO" id="GO:0030246">
    <property type="term" value="F:carbohydrate binding"/>
    <property type="evidence" value="ECO:0007669"/>
    <property type="project" value="InterPro"/>
</dbReference>
<feature type="region of interest" description="Disordered" evidence="2">
    <location>
        <begin position="40"/>
        <end position="72"/>
    </location>
</feature>
<evidence type="ECO:0000313" key="4">
    <source>
        <dbReference type="EMBL" id="AKJ07823.1"/>
    </source>
</evidence>
<accession>A0AAC8QHZ4</accession>
<dbReference type="GO" id="GO:0004180">
    <property type="term" value="F:carboxypeptidase activity"/>
    <property type="evidence" value="ECO:0007669"/>
    <property type="project" value="UniProtKB-KW"/>
</dbReference>